<reference evidence="2" key="1">
    <citation type="journal article" date="2020" name="Stud. Mycol.">
        <title>101 Dothideomycetes genomes: a test case for predicting lifestyles and emergence of pathogens.</title>
        <authorList>
            <person name="Haridas S."/>
            <person name="Albert R."/>
            <person name="Binder M."/>
            <person name="Bloem J."/>
            <person name="Labutti K."/>
            <person name="Salamov A."/>
            <person name="Andreopoulos B."/>
            <person name="Baker S."/>
            <person name="Barry K."/>
            <person name="Bills G."/>
            <person name="Bluhm B."/>
            <person name="Cannon C."/>
            <person name="Castanera R."/>
            <person name="Culley D."/>
            <person name="Daum C."/>
            <person name="Ezra D."/>
            <person name="Gonzalez J."/>
            <person name="Henrissat B."/>
            <person name="Kuo A."/>
            <person name="Liang C."/>
            <person name="Lipzen A."/>
            <person name="Lutzoni F."/>
            <person name="Magnuson J."/>
            <person name="Mondo S."/>
            <person name="Nolan M."/>
            <person name="Ohm R."/>
            <person name="Pangilinan J."/>
            <person name="Park H.-J."/>
            <person name="Ramirez L."/>
            <person name="Alfaro M."/>
            <person name="Sun H."/>
            <person name="Tritt A."/>
            <person name="Yoshinaga Y."/>
            <person name="Zwiers L.-H."/>
            <person name="Turgeon B."/>
            <person name="Goodwin S."/>
            <person name="Spatafora J."/>
            <person name="Crous P."/>
            <person name="Grigoriev I."/>
        </authorList>
    </citation>
    <scope>NUCLEOTIDE SEQUENCE</scope>
    <source>
        <strain evidence="2">CBS 122368</strain>
    </source>
</reference>
<dbReference type="Proteomes" id="UP000800094">
    <property type="component" value="Unassembled WGS sequence"/>
</dbReference>
<protein>
    <submittedName>
        <fullName evidence="2">Uncharacterized protein</fullName>
    </submittedName>
</protein>
<accession>A0A6A6IFQ0</accession>
<dbReference type="EMBL" id="ML987195">
    <property type="protein sequence ID" value="KAF2249019.1"/>
    <property type="molecule type" value="Genomic_DNA"/>
</dbReference>
<evidence type="ECO:0000313" key="3">
    <source>
        <dbReference type="Proteomes" id="UP000800094"/>
    </source>
</evidence>
<feature type="compositionally biased region" description="Basic and acidic residues" evidence="1">
    <location>
        <begin position="1"/>
        <end position="10"/>
    </location>
</feature>
<feature type="region of interest" description="Disordered" evidence="1">
    <location>
        <begin position="1"/>
        <end position="33"/>
    </location>
</feature>
<organism evidence="2 3">
    <name type="scientific">Trematosphaeria pertusa</name>
    <dbReference type="NCBI Taxonomy" id="390896"/>
    <lineage>
        <taxon>Eukaryota</taxon>
        <taxon>Fungi</taxon>
        <taxon>Dikarya</taxon>
        <taxon>Ascomycota</taxon>
        <taxon>Pezizomycotina</taxon>
        <taxon>Dothideomycetes</taxon>
        <taxon>Pleosporomycetidae</taxon>
        <taxon>Pleosporales</taxon>
        <taxon>Massarineae</taxon>
        <taxon>Trematosphaeriaceae</taxon>
        <taxon>Trematosphaeria</taxon>
    </lineage>
</organism>
<evidence type="ECO:0000256" key="1">
    <source>
        <dbReference type="SAM" id="MobiDB-lite"/>
    </source>
</evidence>
<proteinExistence type="predicted"/>
<gene>
    <name evidence="2" type="ORF">BU26DRAFT_550873</name>
</gene>
<name>A0A6A6IFQ0_9PLEO</name>
<sequence>MASMKRERLEGSGSAKMPKVSKVQPTCARKRTGVVRSLSRARDHGRSINPDQCHHGCRRRKPEISVLERVYPESVYPFTRLPAYPSPVEIRFWRKNTILLVSEDQENAAPQPCTAVVQFAQLPVLQNAAHQHLSEDSATFDQRSRDPRIPFTASICPD</sequence>
<dbReference type="RefSeq" id="XP_033684023.1">
    <property type="nucleotide sequence ID" value="XM_033832072.1"/>
</dbReference>
<dbReference type="AlphaFoldDB" id="A0A6A6IFQ0"/>
<dbReference type="GeneID" id="54585402"/>
<evidence type="ECO:0000313" key="2">
    <source>
        <dbReference type="EMBL" id="KAF2249019.1"/>
    </source>
</evidence>
<keyword evidence="3" id="KW-1185">Reference proteome</keyword>